<dbReference type="Proteomes" id="UP000183469">
    <property type="component" value="Unassembled WGS sequence"/>
</dbReference>
<proteinExistence type="predicted"/>
<dbReference type="Pfam" id="PF12672">
    <property type="entry name" value="DUF3793"/>
    <property type="match status" value="1"/>
</dbReference>
<dbReference type="EMBL" id="FNQG01000006">
    <property type="protein sequence ID" value="SEA00451.1"/>
    <property type="molecule type" value="Genomic_DNA"/>
</dbReference>
<name>A0A1H3XNG3_SELRU</name>
<evidence type="ECO:0000313" key="1">
    <source>
        <dbReference type="EMBL" id="SEA00451.1"/>
    </source>
</evidence>
<sequence>MIISIICEVMLLGREGFEQLLGFHAAPMLMGLKSASLLSFQKSRFEDFEGLLASYMQCFNCKGISVFRLSEGEEYVLLLFYRQRALMKDLAHPLAKKILVRLGYRGDDTLMGMLEYLKLRMQLRKSFPHEVGLFLGYPPEDVEGFIRHKGQDFSYSGYWKVYANERETRALFDLYADCTHDFCLRLEGGASLPDLVKAV</sequence>
<dbReference type="InterPro" id="IPR024523">
    <property type="entry name" value="DUF3793"/>
</dbReference>
<accession>A0A1H3XNG3</accession>
<protein>
    <recommendedName>
        <fullName evidence="3">DUF3793 family protein</fullName>
    </recommendedName>
</protein>
<gene>
    <name evidence="1" type="ORF">SAMN05660648_01511</name>
</gene>
<dbReference type="AlphaFoldDB" id="A0A1H3XNG3"/>
<evidence type="ECO:0008006" key="3">
    <source>
        <dbReference type="Google" id="ProtNLM"/>
    </source>
</evidence>
<evidence type="ECO:0000313" key="2">
    <source>
        <dbReference type="Proteomes" id="UP000183469"/>
    </source>
</evidence>
<organism evidence="1 2">
    <name type="scientific">Selenomonas ruminantium</name>
    <dbReference type="NCBI Taxonomy" id="971"/>
    <lineage>
        <taxon>Bacteria</taxon>
        <taxon>Bacillati</taxon>
        <taxon>Bacillota</taxon>
        <taxon>Negativicutes</taxon>
        <taxon>Selenomonadales</taxon>
        <taxon>Selenomonadaceae</taxon>
        <taxon>Selenomonas</taxon>
    </lineage>
</organism>
<reference evidence="1 2" key="1">
    <citation type="submission" date="2016-10" db="EMBL/GenBank/DDBJ databases">
        <authorList>
            <person name="de Groot N.N."/>
        </authorList>
    </citation>
    <scope>NUCLEOTIDE SEQUENCE [LARGE SCALE GENOMIC DNA]</scope>
    <source>
        <strain evidence="1 2">DSM 2872</strain>
    </source>
</reference>